<dbReference type="Proteomes" id="UP000311605">
    <property type="component" value="Unassembled WGS sequence"/>
</dbReference>
<keyword evidence="2" id="KW-1185">Reference proteome</keyword>
<dbReference type="EMBL" id="VDMN01000001">
    <property type="protein sequence ID" value="TNM64961.1"/>
    <property type="molecule type" value="Genomic_DNA"/>
</dbReference>
<sequence length="74" mass="7941">MLNTGDPGYSSKREDDGSWSIIDRETGTVADIGGCVLRRLDAGMAAGLVEDLNKAHALRRGQHIAVHKDGHGRD</sequence>
<comment type="caution">
    <text evidence="1">The sequence shown here is derived from an EMBL/GenBank/DDBJ whole genome shotgun (WGS) entry which is preliminary data.</text>
</comment>
<dbReference type="OrthoDB" id="7211025at2"/>
<name>A0A5C4XPX1_9HYPH</name>
<organism evidence="1 2">
    <name type="scientific">Aliirhizobium smilacinae</name>
    <dbReference type="NCBI Taxonomy" id="1395944"/>
    <lineage>
        <taxon>Bacteria</taxon>
        <taxon>Pseudomonadati</taxon>
        <taxon>Pseudomonadota</taxon>
        <taxon>Alphaproteobacteria</taxon>
        <taxon>Hyphomicrobiales</taxon>
        <taxon>Rhizobiaceae</taxon>
        <taxon>Aliirhizobium</taxon>
    </lineage>
</organism>
<dbReference type="RefSeq" id="WP_139671773.1">
    <property type="nucleotide sequence ID" value="NZ_VDMN01000001.1"/>
</dbReference>
<dbReference type="AlphaFoldDB" id="A0A5C4XPX1"/>
<protein>
    <recommendedName>
        <fullName evidence="3">DUF2188 domain-containing protein</fullName>
    </recommendedName>
</protein>
<reference evidence="1 2" key="1">
    <citation type="submission" date="2019-06" db="EMBL/GenBank/DDBJ databases">
        <title>The draft genome of Rhizobium smilacinae PTYR-5.</title>
        <authorList>
            <person name="Liu L."/>
            <person name="Li L."/>
            <person name="Zhang X."/>
        </authorList>
    </citation>
    <scope>NUCLEOTIDE SEQUENCE [LARGE SCALE GENOMIC DNA]</scope>
    <source>
        <strain evidence="1 2">PTYR-5</strain>
    </source>
</reference>
<accession>A0A5C4XPX1</accession>
<evidence type="ECO:0000313" key="2">
    <source>
        <dbReference type="Proteomes" id="UP000311605"/>
    </source>
</evidence>
<evidence type="ECO:0000313" key="1">
    <source>
        <dbReference type="EMBL" id="TNM64961.1"/>
    </source>
</evidence>
<proteinExistence type="predicted"/>
<evidence type="ECO:0008006" key="3">
    <source>
        <dbReference type="Google" id="ProtNLM"/>
    </source>
</evidence>
<gene>
    <name evidence="1" type="ORF">FHP24_01260</name>
</gene>